<protein>
    <submittedName>
        <fullName evidence="2">IS630 family transposase</fullName>
    </submittedName>
</protein>
<dbReference type="KEGG" id="rhoz:GXP67_04755"/>
<name>A0A6C0GV48_9BACT</name>
<dbReference type="NCBIfam" id="NF033545">
    <property type="entry name" value="transpos_IS630"/>
    <property type="match status" value="1"/>
</dbReference>
<dbReference type="EMBL" id="CP048222">
    <property type="protein sequence ID" value="QHT71886.1"/>
    <property type="molecule type" value="Genomic_DNA"/>
</dbReference>
<dbReference type="AlphaFoldDB" id="A0A6C0GV48"/>
<dbReference type="Gene3D" id="3.30.420.10">
    <property type="entry name" value="Ribonuclease H-like superfamily/Ribonuclease H"/>
    <property type="match status" value="1"/>
</dbReference>
<organism evidence="2 3">
    <name type="scientific">Rhodocytophaga rosea</name>
    <dbReference type="NCBI Taxonomy" id="2704465"/>
    <lineage>
        <taxon>Bacteria</taxon>
        <taxon>Pseudomonadati</taxon>
        <taxon>Bacteroidota</taxon>
        <taxon>Cytophagia</taxon>
        <taxon>Cytophagales</taxon>
        <taxon>Rhodocytophagaceae</taxon>
        <taxon>Rhodocytophaga</taxon>
    </lineage>
</organism>
<evidence type="ECO:0000313" key="3">
    <source>
        <dbReference type="Proteomes" id="UP000480178"/>
    </source>
</evidence>
<dbReference type="InterPro" id="IPR038717">
    <property type="entry name" value="Tc1-like_DDE_dom"/>
</dbReference>
<gene>
    <name evidence="2" type="ORF">GXP67_04755</name>
</gene>
<dbReference type="Proteomes" id="UP000480178">
    <property type="component" value="Chromosome"/>
</dbReference>
<accession>A0A6C0GV48</accession>
<dbReference type="InterPro" id="IPR047655">
    <property type="entry name" value="Transpos_IS630-like"/>
</dbReference>
<reference evidence="2 3" key="1">
    <citation type="submission" date="2020-01" db="EMBL/GenBank/DDBJ databases">
        <authorList>
            <person name="Kim M.K."/>
        </authorList>
    </citation>
    <scope>NUCLEOTIDE SEQUENCE [LARGE SCALE GENOMIC DNA]</scope>
    <source>
        <strain evidence="2 3">172606-1</strain>
    </source>
</reference>
<evidence type="ECO:0000313" key="2">
    <source>
        <dbReference type="EMBL" id="QHT71886.1"/>
    </source>
</evidence>
<evidence type="ECO:0000259" key="1">
    <source>
        <dbReference type="Pfam" id="PF13358"/>
    </source>
</evidence>
<proteinExistence type="predicted"/>
<keyword evidence="3" id="KW-1185">Reference proteome</keyword>
<feature type="domain" description="Tc1-like transposase DDE" evidence="1">
    <location>
        <begin position="35"/>
        <end position="168"/>
    </location>
</feature>
<dbReference type="GO" id="GO:0003676">
    <property type="term" value="F:nucleic acid binding"/>
    <property type="evidence" value="ECO:0007669"/>
    <property type="project" value="InterPro"/>
</dbReference>
<dbReference type="RefSeq" id="WP_162447799.1">
    <property type="nucleotide sequence ID" value="NZ_CP048222.1"/>
</dbReference>
<dbReference type="Pfam" id="PF13358">
    <property type="entry name" value="DDE_3"/>
    <property type="match status" value="1"/>
</dbReference>
<sequence length="201" mass="23641">MRKSLKSKQDPLERQAKEAQLAKLWQLYKLKAIDLFFGDETCLSMDPCLPYGWQLKGETIGILPRKDKKINLLGFFQTDNSATTYQTQANVTSKFIIDSIHHFCEQLIKPTVLVIDNAPTHTSEAFLAEVEQWQQKDLYIFFLPRYCPHLNKAEIYWRKLKYEWLKADDYLNFECFQAKLNTVLAGIGTQYNIRFKEQFNL</sequence>
<dbReference type="InterPro" id="IPR036397">
    <property type="entry name" value="RNaseH_sf"/>
</dbReference>